<feature type="region of interest" description="Disordered" evidence="16">
    <location>
        <begin position="1008"/>
        <end position="1188"/>
    </location>
</feature>
<evidence type="ECO:0000256" key="2">
    <source>
        <dbReference type="ARBA" id="ARBA00004134"/>
    </source>
</evidence>
<evidence type="ECO:0000313" key="18">
    <source>
        <dbReference type="EMBL" id="KAL1873828.1"/>
    </source>
</evidence>
<protein>
    <recommendedName>
        <fullName evidence="5">Actin cytoskeleton-regulatory complex protein SLA1</fullName>
    </recommendedName>
</protein>
<dbReference type="PANTHER" id="PTHR15735:SF19">
    <property type="entry name" value="ACTIN CYTOSKELETON-REGULATORY COMPLEX PROTEIN SLA1"/>
    <property type="match status" value="1"/>
</dbReference>
<feature type="region of interest" description="Disordered" evidence="16">
    <location>
        <begin position="511"/>
        <end position="552"/>
    </location>
</feature>
<evidence type="ECO:0000256" key="16">
    <source>
        <dbReference type="SAM" id="MobiDB-lite"/>
    </source>
</evidence>
<feature type="compositionally biased region" description="Low complexity" evidence="16">
    <location>
        <begin position="267"/>
        <end position="284"/>
    </location>
</feature>
<feature type="region of interest" description="Disordered" evidence="16">
    <location>
        <begin position="118"/>
        <end position="297"/>
    </location>
</feature>
<feature type="compositionally biased region" description="Polar residues" evidence="16">
    <location>
        <begin position="483"/>
        <end position="495"/>
    </location>
</feature>
<keyword evidence="13" id="KW-0009">Actin-binding</keyword>
<dbReference type="EMBL" id="JAZHXJ010000115">
    <property type="protein sequence ID" value="KAL1873828.1"/>
    <property type="molecule type" value="Genomic_DNA"/>
</dbReference>
<feature type="compositionally biased region" description="Polar residues" evidence="16">
    <location>
        <begin position="967"/>
        <end position="981"/>
    </location>
</feature>
<keyword evidence="8" id="KW-0963">Cytoplasm</keyword>
<keyword evidence="10" id="KW-0677">Repeat</keyword>
<dbReference type="PRINTS" id="PR00452">
    <property type="entry name" value="SH3DOMAIN"/>
</dbReference>
<feature type="compositionally biased region" description="Polar residues" evidence="16">
    <location>
        <begin position="836"/>
        <end position="847"/>
    </location>
</feature>
<evidence type="ECO:0000256" key="1">
    <source>
        <dbReference type="ARBA" id="ARBA00004125"/>
    </source>
</evidence>
<comment type="subcellular location">
    <subcellularLocation>
        <location evidence="3">Cell membrane</location>
        <topology evidence="3">Peripheral membrane protein</topology>
        <orientation evidence="3">Cytoplasmic side</orientation>
    </subcellularLocation>
    <subcellularLocation>
        <location evidence="2">Cytoplasm</location>
        <location evidence="2">Cytoskeleton</location>
        <location evidence="2">Actin patch</location>
    </subcellularLocation>
    <subcellularLocation>
        <location evidence="1">Endosome membrane</location>
        <topology evidence="1">Peripheral membrane protein</topology>
        <orientation evidence="1">Cytoplasmic side</orientation>
    </subcellularLocation>
</comment>
<gene>
    <name evidence="18" type="ORF">VTK73DRAFT_712</name>
</gene>
<dbReference type="Pfam" id="PF03983">
    <property type="entry name" value="SHD1"/>
    <property type="match status" value="1"/>
</dbReference>
<keyword evidence="14" id="KW-0206">Cytoskeleton</keyword>
<dbReference type="CDD" id="cd11773">
    <property type="entry name" value="SH3_Sla1p_1"/>
    <property type="match status" value="1"/>
</dbReference>
<feature type="compositionally biased region" description="Pro residues" evidence="16">
    <location>
        <begin position="866"/>
        <end position="875"/>
    </location>
</feature>
<name>A0ABR3XCY8_9PEZI</name>
<keyword evidence="9" id="KW-0254">Endocytosis</keyword>
<dbReference type="PANTHER" id="PTHR15735">
    <property type="entry name" value="FCH AND DOUBLE SH3 DOMAINS PROTEIN"/>
    <property type="match status" value="1"/>
</dbReference>
<dbReference type="InterPro" id="IPR013761">
    <property type="entry name" value="SAM/pointed_sf"/>
</dbReference>
<feature type="compositionally biased region" description="Low complexity" evidence="16">
    <location>
        <begin position="1136"/>
        <end position="1147"/>
    </location>
</feature>
<feature type="compositionally biased region" description="Low complexity" evidence="16">
    <location>
        <begin position="164"/>
        <end position="178"/>
    </location>
</feature>
<dbReference type="CDD" id="cd11775">
    <property type="entry name" value="SH3_Sla1p_3"/>
    <property type="match status" value="1"/>
</dbReference>
<dbReference type="Gene3D" id="1.10.150.50">
    <property type="entry name" value="Transcription Factor, Ets-1"/>
    <property type="match status" value="1"/>
</dbReference>
<sequence length="1188" mass="126609">MGFLGIYKAIYDYSPQAEGELEISEGDLLYVLEKSSEDDWWKAKKKASAEDEEEPVGLIPNNYVEEAKPASQARALYEYTRQTDEELSFPEDARLDVYDTSDPDWILAGHDGDYGFVPANYIEMGDGDGQREEAEEEAEPSPPPLPGRSTNDVASPPLPARNMPSEPSSPAAPGPAAAIANVMMGRPAPSASSHAPNPLSLPPRPQYTPEDSEDDAKSPPLPARPRGESSVSAEHAYRSPPPERDSSPERHHHGRGDDYHAGGSGYGNSANNNNNNYHQQQHSGQTPRPPPGSSHMYNVNEMVSVMGKKKKMPTTLGINLKTGVIMIAPERTSDGPTQEWTADKMTHYSREGKHVFMELVKPSKSVDFHAGAKDTAEEIVSALGELAGAVRAEGLREVIMAGTAGHGAGGHKTGQMLYDFEAQGDDEVSVSAGDEVVILDDTKSEEWWQVRRLKNGKEGVVPSSYVEVTGVVPSSAAAAPPSHTGTNAGRSTVEQNRLEEERLTKEAVKAAQLAEQQERGKRGSERSRRENGRAEGSSSSRSKPDPSKVRTWTDRTKSFSVEAQFLGLKDNKINLHKLNGVKIAVPIAKMSVEDLEYIERITGISLDEDKPLSDLKKRSADSARASSTPKVGAVIEPPKKPEYDWFPFFLSCDVDVGLCQRYAQVFSRESMDESVLPDVDASVLRNLGLREGDIIKVMRFLDNKYGRVKKSNGDDGDGGGGLFSGPGGTLRNNTRKGRPAPAVQTSDVVDPKAFSQQREAGEGSKSSPTSATTPASSTGPSAAQKPSGGFDDDAWDVKPSKSHPSETTAPPKTQAPESAQPSTTAPAPAPKAVAQLTGSMQDLSLLTQPLEPVKVQPTAPQQPAVASPPPAPAPAAAPTAAPAQVVPQPTGATPSFFTGIPPPAVGSTQPQVAPGVGGAQAMPRQRPLAPQPTQGQGALMPPPPPSRPLSAPQSAQPSAFTPPPLQPQMTGNPSLYQQQQRIAPPGQSLEEINQARLQQQYAQQIQQQQQQMMMQPTGPVMAFPTGMPQPGFGGPNQFVQPMQASPFADPRTQQFSPVQAQPTGFAGGFAPVQPSFTGMPPPAGVGVNAFLPPPLEPQRTAMPAAQPAPQPIQPQPTGIPFTQGFGNHGLPPPPQQQQAPLQPLVPQKTGPPPPVRFGVKPDAPKLVPQATGRRANLAQATPDNPFGF</sequence>
<evidence type="ECO:0000256" key="10">
    <source>
        <dbReference type="ARBA" id="ARBA00022737"/>
    </source>
</evidence>
<feature type="compositionally biased region" description="Polar residues" evidence="16">
    <location>
        <begin position="1051"/>
        <end position="1062"/>
    </location>
</feature>
<dbReference type="SMART" id="SM00326">
    <property type="entry name" value="SH3"/>
    <property type="match status" value="3"/>
</dbReference>
<evidence type="ECO:0000256" key="8">
    <source>
        <dbReference type="ARBA" id="ARBA00022490"/>
    </source>
</evidence>
<feature type="region of interest" description="Disordered" evidence="16">
    <location>
        <begin position="475"/>
        <end position="498"/>
    </location>
</feature>
<feature type="compositionally biased region" description="Low complexity" evidence="16">
    <location>
        <begin position="948"/>
        <end position="959"/>
    </location>
</feature>
<keyword evidence="11" id="KW-0967">Endosome</keyword>
<evidence type="ECO:0000256" key="5">
    <source>
        <dbReference type="ARBA" id="ARBA00020357"/>
    </source>
</evidence>
<dbReference type="Pfam" id="PF00018">
    <property type="entry name" value="SH3_1"/>
    <property type="match status" value="1"/>
</dbReference>
<feature type="compositionally biased region" description="Basic and acidic residues" evidence="16">
    <location>
        <begin position="542"/>
        <end position="552"/>
    </location>
</feature>
<evidence type="ECO:0000256" key="15">
    <source>
        <dbReference type="PROSITE-ProRule" id="PRU00192"/>
    </source>
</evidence>
<dbReference type="Gene3D" id="2.30.30.40">
    <property type="entry name" value="SH3 Domains"/>
    <property type="match status" value="3"/>
</dbReference>
<dbReference type="Proteomes" id="UP001586593">
    <property type="component" value="Unassembled WGS sequence"/>
</dbReference>
<evidence type="ECO:0000256" key="4">
    <source>
        <dbReference type="ARBA" id="ARBA00007948"/>
    </source>
</evidence>
<dbReference type="CDD" id="cd11774">
    <property type="entry name" value="SH3_Sla1p_2"/>
    <property type="match status" value="1"/>
</dbReference>
<comment type="similarity">
    <text evidence="4">Belongs to the SLA1 family.</text>
</comment>
<feature type="compositionally biased region" description="Basic and acidic residues" evidence="16">
    <location>
        <begin position="516"/>
        <end position="533"/>
    </location>
</feature>
<feature type="compositionally biased region" description="Low complexity" evidence="16">
    <location>
        <begin position="815"/>
        <end position="835"/>
    </location>
</feature>
<dbReference type="CDD" id="cd09532">
    <property type="entry name" value="SAM_SLA1_fungal"/>
    <property type="match status" value="1"/>
</dbReference>
<comment type="caution">
    <text evidence="18">The sequence shown here is derived from an EMBL/GenBank/DDBJ whole genome shotgun (WGS) entry which is preliminary data.</text>
</comment>
<evidence type="ECO:0000256" key="12">
    <source>
        <dbReference type="ARBA" id="ARBA00023136"/>
    </source>
</evidence>
<feature type="domain" description="SH3" evidence="17">
    <location>
        <begin position="2"/>
        <end position="69"/>
    </location>
</feature>
<keyword evidence="6 15" id="KW-0728">SH3 domain</keyword>
<evidence type="ECO:0000256" key="3">
    <source>
        <dbReference type="ARBA" id="ARBA00004413"/>
    </source>
</evidence>
<evidence type="ECO:0000256" key="13">
    <source>
        <dbReference type="ARBA" id="ARBA00023203"/>
    </source>
</evidence>
<keyword evidence="19" id="KW-1185">Reference proteome</keyword>
<feature type="compositionally biased region" description="Gly residues" evidence="16">
    <location>
        <begin position="718"/>
        <end position="728"/>
    </location>
</feature>
<reference evidence="18 19" key="1">
    <citation type="journal article" date="2024" name="Commun. Biol.">
        <title>Comparative genomic analysis of thermophilic fungi reveals convergent evolutionary adaptations and gene losses.</title>
        <authorList>
            <person name="Steindorff A.S."/>
            <person name="Aguilar-Pontes M.V."/>
            <person name="Robinson A.J."/>
            <person name="Andreopoulos B."/>
            <person name="LaButti K."/>
            <person name="Kuo A."/>
            <person name="Mondo S."/>
            <person name="Riley R."/>
            <person name="Otillar R."/>
            <person name="Haridas S."/>
            <person name="Lipzen A."/>
            <person name="Grimwood J."/>
            <person name="Schmutz J."/>
            <person name="Clum A."/>
            <person name="Reid I.D."/>
            <person name="Moisan M.C."/>
            <person name="Butler G."/>
            <person name="Nguyen T.T.M."/>
            <person name="Dewar K."/>
            <person name="Conant G."/>
            <person name="Drula E."/>
            <person name="Henrissat B."/>
            <person name="Hansel C."/>
            <person name="Singer S."/>
            <person name="Hutchinson M.I."/>
            <person name="de Vries R.P."/>
            <person name="Natvig D.O."/>
            <person name="Powell A.J."/>
            <person name="Tsang A."/>
            <person name="Grigoriev I.V."/>
        </authorList>
    </citation>
    <scope>NUCLEOTIDE SEQUENCE [LARGE SCALE GENOMIC DNA]</scope>
    <source>
        <strain evidence="18 19">ATCC 24622</strain>
    </source>
</reference>
<evidence type="ECO:0000256" key="6">
    <source>
        <dbReference type="ARBA" id="ARBA00022443"/>
    </source>
</evidence>
<organism evidence="18 19">
    <name type="scientific">Phialemonium thermophilum</name>
    <dbReference type="NCBI Taxonomy" id="223376"/>
    <lineage>
        <taxon>Eukaryota</taxon>
        <taxon>Fungi</taxon>
        <taxon>Dikarya</taxon>
        <taxon>Ascomycota</taxon>
        <taxon>Pezizomycotina</taxon>
        <taxon>Sordariomycetes</taxon>
        <taxon>Sordariomycetidae</taxon>
        <taxon>Cephalothecales</taxon>
        <taxon>Cephalothecaceae</taxon>
        <taxon>Phialemonium</taxon>
    </lineage>
</organism>
<accession>A0ABR3XCY8</accession>
<dbReference type="PROSITE" id="PS50002">
    <property type="entry name" value="SH3"/>
    <property type="match status" value="3"/>
</dbReference>
<feature type="compositionally biased region" description="Low complexity" evidence="16">
    <location>
        <begin position="187"/>
        <end position="198"/>
    </location>
</feature>
<feature type="compositionally biased region" description="Low complexity" evidence="16">
    <location>
        <begin position="766"/>
        <end position="783"/>
    </location>
</feature>
<dbReference type="InterPro" id="IPR035821">
    <property type="entry name" value="Sla1_SH3_3"/>
</dbReference>
<evidence type="ECO:0000256" key="7">
    <source>
        <dbReference type="ARBA" id="ARBA00022475"/>
    </source>
</evidence>
<proteinExistence type="inferred from homology"/>
<dbReference type="Pfam" id="PF24081">
    <property type="entry name" value="PH_SLA1"/>
    <property type="match status" value="1"/>
</dbReference>
<dbReference type="InterPro" id="IPR001452">
    <property type="entry name" value="SH3_domain"/>
</dbReference>
<evidence type="ECO:0000256" key="11">
    <source>
        <dbReference type="ARBA" id="ARBA00022753"/>
    </source>
</evidence>
<dbReference type="Pfam" id="PF14604">
    <property type="entry name" value="SH3_9"/>
    <property type="match status" value="2"/>
</dbReference>
<dbReference type="SUPFAM" id="SSF50044">
    <property type="entry name" value="SH3-domain"/>
    <property type="match status" value="3"/>
</dbReference>
<evidence type="ECO:0000259" key="17">
    <source>
        <dbReference type="PROSITE" id="PS50002"/>
    </source>
</evidence>
<evidence type="ECO:0000313" key="19">
    <source>
        <dbReference type="Proteomes" id="UP001586593"/>
    </source>
</evidence>
<feature type="region of interest" description="Disordered" evidence="16">
    <location>
        <begin position="707"/>
        <end position="994"/>
    </location>
</feature>
<feature type="domain" description="SH3" evidence="17">
    <location>
        <begin position="70"/>
        <end position="127"/>
    </location>
</feature>
<dbReference type="InterPro" id="IPR007131">
    <property type="entry name" value="SHD1"/>
</dbReference>
<feature type="compositionally biased region" description="Low complexity" evidence="16">
    <location>
        <begin position="876"/>
        <end position="890"/>
    </location>
</feature>
<keyword evidence="7" id="KW-1003">Cell membrane</keyword>
<dbReference type="Gene3D" id="2.30.30.700">
    <property type="entry name" value="SLA1 homology domain 1"/>
    <property type="match status" value="1"/>
</dbReference>
<evidence type="ECO:0000256" key="14">
    <source>
        <dbReference type="ARBA" id="ARBA00023212"/>
    </source>
</evidence>
<dbReference type="InterPro" id="IPR035800">
    <property type="entry name" value="Sla1_SH3_1"/>
</dbReference>
<feature type="compositionally biased region" description="Low complexity" evidence="16">
    <location>
        <begin position="852"/>
        <end position="865"/>
    </location>
</feature>
<keyword evidence="12" id="KW-0472">Membrane</keyword>
<dbReference type="InterPro" id="IPR036028">
    <property type="entry name" value="SH3-like_dom_sf"/>
</dbReference>
<evidence type="ECO:0000256" key="9">
    <source>
        <dbReference type="ARBA" id="ARBA00022583"/>
    </source>
</evidence>
<feature type="domain" description="SH3" evidence="17">
    <location>
        <begin position="409"/>
        <end position="471"/>
    </location>
</feature>
<dbReference type="InterPro" id="IPR056996">
    <property type="entry name" value="PH_SLA1"/>
</dbReference>
<feature type="compositionally biased region" description="Basic and acidic residues" evidence="16">
    <location>
        <begin position="235"/>
        <end position="260"/>
    </location>
</feature>